<organism evidence="2 3">
    <name type="scientific">Rhabdobacter roseus</name>
    <dbReference type="NCBI Taxonomy" id="1655419"/>
    <lineage>
        <taxon>Bacteria</taxon>
        <taxon>Pseudomonadati</taxon>
        <taxon>Bacteroidota</taxon>
        <taxon>Cytophagia</taxon>
        <taxon>Cytophagales</taxon>
        <taxon>Cytophagaceae</taxon>
        <taxon>Rhabdobacter</taxon>
    </lineage>
</organism>
<dbReference type="PANTHER" id="PTHR43355">
    <property type="entry name" value="FLAVIN REDUCTASE (NADPH)"/>
    <property type="match status" value="1"/>
</dbReference>
<dbReference type="SUPFAM" id="SSF51735">
    <property type="entry name" value="NAD(P)-binding Rossmann-fold domains"/>
    <property type="match status" value="1"/>
</dbReference>
<feature type="domain" description="NAD(P)-binding" evidence="1">
    <location>
        <begin position="11"/>
        <end position="199"/>
    </location>
</feature>
<sequence>MKSNIKIAVLGGSGKAGRYLVSHLVERGYAVRLLLRRPESFSVQSTLIEVVVGDALDPEALRTLLEGCQAVISTLGQRKGEPLVASQATRYLLHAMECYGIRRYLAVVGLNLDTPSDRKRLSTRLSSALMKWAFPKIVADKQLAYQLLTQSTLDWTLVRIPYLVQTDALRDIRLSLDDAPGGKISAADLAHFLVDQLDDKKYLRQVPFIASN</sequence>
<dbReference type="EMBL" id="JACHGF010000007">
    <property type="protein sequence ID" value="MBB5285813.1"/>
    <property type="molecule type" value="Genomic_DNA"/>
</dbReference>
<accession>A0A840TX23</accession>
<dbReference type="Pfam" id="PF13460">
    <property type="entry name" value="NAD_binding_10"/>
    <property type="match status" value="1"/>
</dbReference>
<proteinExistence type="predicted"/>
<dbReference type="AlphaFoldDB" id="A0A840TX23"/>
<dbReference type="Proteomes" id="UP000557307">
    <property type="component" value="Unassembled WGS sequence"/>
</dbReference>
<dbReference type="Gene3D" id="3.40.50.720">
    <property type="entry name" value="NAD(P)-binding Rossmann-like Domain"/>
    <property type="match status" value="1"/>
</dbReference>
<name>A0A840TX23_9BACT</name>
<evidence type="ECO:0000313" key="3">
    <source>
        <dbReference type="Proteomes" id="UP000557307"/>
    </source>
</evidence>
<comment type="caution">
    <text evidence="2">The sequence shown here is derived from an EMBL/GenBank/DDBJ whole genome shotgun (WGS) entry which is preliminary data.</text>
</comment>
<protein>
    <submittedName>
        <fullName evidence="2">Putative NADH-flavin reductase</fullName>
    </submittedName>
</protein>
<reference evidence="2 3" key="1">
    <citation type="submission" date="2020-08" db="EMBL/GenBank/DDBJ databases">
        <title>Genomic Encyclopedia of Type Strains, Phase IV (KMG-IV): sequencing the most valuable type-strain genomes for metagenomic binning, comparative biology and taxonomic classification.</title>
        <authorList>
            <person name="Goeker M."/>
        </authorList>
    </citation>
    <scope>NUCLEOTIDE SEQUENCE [LARGE SCALE GENOMIC DNA]</scope>
    <source>
        <strain evidence="2 3">DSM 105074</strain>
    </source>
</reference>
<evidence type="ECO:0000313" key="2">
    <source>
        <dbReference type="EMBL" id="MBB5285813.1"/>
    </source>
</evidence>
<dbReference type="InterPro" id="IPR016040">
    <property type="entry name" value="NAD(P)-bd_dom"/>
</dbReference>
<dbReference type="PANTHER" id="PTHR43355:SF2">
    <property type="entry name" value="FLAVIN REDUCTASE (NADPH)"/>
    <property type="match status" value="1"/>
</dbReference>
<dbReference type="GO" id="GO:0016646">
    <property type="term" value="F:oxidoreductase activity, acting on the CH-NH group of donors, NAD or NADP as acceptor"/>
    <property type="evidence" value="ECO:0007669"/>
    <property type="project" value="TreeGrafter"/>
</dbReference>
<dbReference type="RefSeq" id="WP_184176345.1">
    <property type="nucleotide sequence ID" value="NZ_JACHGF010000007.1"/>
</dbReference>
<dbReference type="InterPro" id="IPR051606">
    <property type="entry name" value="Polyketide_Oxido-like"/>
</dbReference>
<gene>
    <name evidence="2" type="ORF">HNQ92_003973</name>
</gene>
<keyword evidence="3" id="KW-1185">Reference proteome</keyword>
<dbReference type="InterPro" id="IPR036291">
    <property type="entry name" value="NAD(P)-bd_dom_sf"/>
</dbReference>
<evidence type="ECO:0000259" key="1">
    <source>
        <dbReference type="Pfam" id="PF13460"/>
    </source>
</evidence>